<dbReference type="EMBL" id="KQ762864">
    <property type="protein sequence ID" value="OAD55394.1"/>
    <property type="molecule type" value="Genomic_DNA"/>
</dbReference>
<accession>A0A310SDI5</accession>
<name>A0A310SDI5_9HYME</name>
<organism evidence="1 2">
    <name type="scientific">Eufriesea mexicana</name>
    <dbReference type="NCBI Taxonomy" id="516756"/>
    <lineage>
        <taxon>Eukaryota</taxon>
        <taxon>Metazoa</taxon>
        <taxon>Ecdysozoa</taxon>
        <taxon>Arthropoda</taxon>
        <taxon>Hexapoda</taxon>
        <taxon>Insecta</taxon>
        <taxon>Pterygota</taxon>
        <taxon>Neoptera</taxon>
        <taxon>Endopterygota</taxon>
        <taxon>Hymenoptera</taxon>
        <taxon>Apocrita</taxon>
        <taxon>Aculeata</taxon>
        <taxon>Apoidea</taxon>
        <taxon>Anthophila</taxon>
        <taxon>Apidae</taxon>
        <taxon>Eufriesea</taxon>
    </lineage>
</organism>
<evidence type="ECO:0000313" key="1">
    <source>
        <dbReference type="EMBL" id="OAD55394.1"/>
    </source>
</evidence>
<proteinExistence type="predicted"/>
<dbReference type="Proteomes" id="UP000250275">
    <property type="component" value="Unassembled WGS sequence"/>
</dbReference>
<evidence type="ECO:0000313" key="2">
    <source>
        <dbReference type="Proteomes" id="UP000250275"/>
    </source>
</evidence>
<sequence>MQFVSRDGTVSGDNIITNSDDQFWAIILRVENDLQKIFIPAISDMLPYLPI</sequence>
<keyword evidence="2" id="KW-1185">Reference proteome</keyword>
<protein>
    <submittedName>
        <fullName evidence="1">Uncharacterized protein</fullName>
    </submittedName>
</protein>
<dbReference type="AlphaFoldDB" id="A0A310SDI5"/>
<gene>
    <name evidence="1" type="ORF">WN48_04948</name>
</gene>
<reference evidence="1 2" key="1">
    <citation type="submission" date="2015-07" db="EMBL/GenBank/DDBJ databases">
        <title>The genome of Eufriesea mexicana.</title>
        <authorList>
            <person name="Pan H."/>
            <person name="Kapheim K."/>
        </authorList>
    </citation>
    <scope>NUCLEOTIDE SEQUENCE [LARGE SCALE GENOMIC DNA]</scope>
    <source>
        <strain evidence="1">0111107269</strain>
        <tissue evidence="1">Whole body</tissue>
    </source>
</reference>